<dbReference type="Gene3D" id="3.40.640.10">
    <property type="entry name" value="Type I PLP-dependent aspartate aminotransferase-like (Major domain)"/>
    <property type="match status" value="1"/>
</dbReference>
<keyword evidence="7" id="KW-0032">Aminotransferase</keyword>
<dbReference type="SUPFAM" id="SSF53383">
    <property type="entry name" value="PLP-dependent transferases"/>
    <property type="match status" value="1"/>
</dbReference>
<dbReference type="PANTHER" id="PTHR43525">
    <property type="entry name" value="PROTEIN MALY"/>
    <property type="match status" value="1"/>
</dbReference>
<dbReference type="PANTHER" id="PTHR43525:SF1">
    <property type="entry name" value="PROTEIN MALY"/>
    <property type="match status" value="1"/>
</dbReference>
<dbReference type="CDD" id="cd00609">
    <property type="entry name" value="AAT_like"/>
    <property type="match status" value="1"/>
</dbReference>
<dbReference type="InterPro" id="IPR015422">
    <property type="entry name" value="PyrdxlP-dep_Trfase_small"/>
</dbReference>
<dbReference type="InterPro" id="IPR015421">
    <property type="entry name" value="PyrdxlP-dep_Trfase_major"/>
</dbReference>
<evidence type="ECO:0000256" key="2">
    <source>
        <dbReference type="ARBA" id="ARBA00012224"/>
    </source>
</evidence>
<feature type="domain" description="Aminotransferase class I/classII large" evidence="6">
    <location>
        <begin position="24"/>
        <end position="378"/>
    </location>
</feature>
<protein>
    <recommendedName>
        <fullName evidence="2">cysteine-S-conjugate beta-lyase</fullName>
        <ecNumber evidence="2">4.4.1.13</ecNumber>
    </recommendedName>
</protein>
<comment type="similarity">
    <text evidence="5">Belongs to the class-II pyridoxal-phosphate-dependent aminotransferase family. MalY/PatB cystathionine beta-lyase subfamily.</text>
</comment>
<accession>A0A2V1IMW3</accession>
<comment type="caution">
    <text evidence="7">The sequence shown here is derived from an EMBL/GenBank/DDBJ whole genome shotgun (WGS) entry which is preliminary data.</text>
</comment>
<dbReference type="InterPro" id="IPR015424">
    <property type="entry name" value="PyrdxlP-dep_Trfase"/>
</dbReference>
<dbReference type="GeneID" id="82526112"/>
<dbReference type="Pfam" id="PF00155">
    <property type="entry name" value="Aminotran_1_2"/>
    <property type="match status" value="1"/>
</dbReference>
<dbReference type="GO" id="GO:0047804">
    <property type="term" value="F:cysteine-S-conjugate beta-lyase activity"/>
    <property type="evidence" value="ECO:0007669"/>
    <property type="project" value="UniProtKB-EC"/>
</dbReference>
<keyword evidence="4" id="KW-0456">Lyase</keyword>
<organism evidence="7 8">
    <name type="scientific">Duncaniella muris</name>
    <dbReference type="NCBI Taxonomy" id="2094150"/>
    <lineage>
        <taxon>Bacteria</taxon>
        <taxon>Pseudomonadati</taxon>
        <taxon>Bacteroidota</taxon>
        <taxon>Bacteroidia</taxon>
        <taxon>Bacteroidales</taxon>
        <taxon>Muribaculaceae</taxon>
        <taxon>Duncaniella</taxon>
    </lineage>
</organism>
<name>A0A2V1IMW3_9BACT</name>
<dbReference type="EC" id="4.4.1.13" evidence="2"/>
<dbReference type="AlphaFoldDB" id="A0A2V1IMW3"/>
<dbReference type="GO" id="GO:0030170">
    <property type="term" value="F:pyridoxal phosphate binding"/>
    <property type="evidence" value="ECO:0007669"/>
    <property type="project" value="InterPro"/>
</dbReference>
<keyword evidence="7" id="KW-0808">Transferase</keyword>
<gene>
    <name evidence="7" type="ORF">C5O23_07120</name>
</gene>
<comment type="cofactor">
    <cofactor evidence="1">
        <name>pyridoxal 5'-phosphate</name>
        <dbReference type="ChEBI" id="CHEBI:597326"/>
    </cofactor>
</comment>
<evidence type="ECO:0000313" key="7">
    <source>
        <dbReference type="EMBL" id="PWB02224.1"/>
    </source>
</evidence>
<evidence type="ECO:0000256" key="5">
    <source>
        <dbReference type="ARBA" id="ARBA00037974"/>
    </source>
</evidence>
<dbReference type="GO" id="GO:0008483">
    <property type="term" value="F:transaminase activity"/>
    <property type="evidence" value="ECO:0007669"/>
    <property type="project" value="UniProtKB-KW"/>
</dbReference>
<reference evidence="8" key="1">
    <citation type="submission" date="2018-02" db="EMBL/GenBank/DDBJ databases">
        <authorList>
            <person name="Clavel T."/>
            <person name="Strowig T."/>
        </authorList>
    </citation>
    <scope>NUCLEOTIDE SEQUENCE [LARGE SCALE GENOMIC DNA]</scope>
    <source>
        <strain evidence="8">DSM 103720</strain>
    </source>
</reference>
<evidence type="ECO:0000256" key="4">
    <source>
        <dbReference type="ARBA" id="ARBA00023239"/>
    </source>
</evidence>
<evidence type="ECO:0000256" key="3">
    <source>
        <dbReference type="ARBA" id="ARBA00022898"/>
    </source>
</evidence>
<dbReference type="EMBL" id="PUEC01000014">
    <property type="protein sequence ID" value="PWB02224.1"/>
    <property type="molecule type" value="Genomic_DNA"/>
</dbReference>
<keyword evidence="8" id="KW-1185">Reference proteome</keyword>
<sequence>MDFDFDKVVHRRGSGCMKWDERDDVLPLWVADMDFRTAPCVVEALRRRVDHGVFGYTLVDDDYYGALIDWFSSRHLYPFRREDVIYVPGVVPAISAIIKALAPAGSGVIVQTPVYNCFFSSIRNNGCRIVESPLRRVDLPGGEFTYEMDFEGLERLAADPSNVLMLLCNPHNPAGRVWRREELERVAEICRRNGVRVVSDEIHCELTMPGYRYVPYGTVDPSAVVCLSPSKAFNTAGLQIANIIVADPGERKLIDRAVNINEVCDVNPFGVEALKAAYSPEGSEWLDALRAYIYENYCLLREYLGRRLPQCAVARLEGTYLPWVDISKFGSDADELAGGLLDKAGVWVNSGSMYGDGAYLRINIACPRQILEEGLERICGYLEGACMNNIN</sequence>
<proteinExistence type="inferred from homology"/>
<dbReference type="InterPro" id="IPR027619">
    <property type="entry name" value="C-S_lyase_PatB-like"/>
</dbReference>
<dbReference type="RefSeq" id="WP_107032257.1">
    <property type="nucleotide sequence ID" value="NZ_CAOMED010000055.1"/>
</dbReference>
<dbReference type="NCBIfam" id="TIGR04350">
    <property type="entry name" value="C_S_lyase_PatB"/>
    <property type="match status" value="1"/>
</dbReference>
<evidence type="ECO:0000259" key="6">
    <source>
        <dbReference type="Pfam" id="PF00155"/>
    </source>
</evidence>
<dbReference type="InterPro" id="IPR051798">
    <property type="entry name" value="Class-II_PLP-Dep_Aminotrans"/>
</dbReference>
<dbReference type="Gene3D" id="3.90.1150.10">
    <property type="entry name" value="Aspartate Aminotransferase, domain 1"/>
    <property type="match status" value="1"/>
</dbReference>
<dbReference type="InterPro" id="IPR004839">
    <property type="entry name" value="Aminotransferase_I/II_large"/>
</dbReference>
<evidence type="ECO:0000256" key="1">
    <source>
        <dbReference type="ARBA" id="ARBA00001933"/>
    </source>
</evidence>
<dbReference type="Proteomes" id="UP000244905">
    <property type="component" value="Unassembled WGS sequence"/>
</dbReference>
<keyword evidence="3" id="KW-0663">Pyridoxal phosphate</keyword>
<evidence type="ECO:0000313" key="8">
    <source>
        <dbReference type="Proteomes" id="UP000244905"/>
    </source>
</evidence>